<name>A0A382J4P0_9ZZZZ</name>
<sequence>MRSSSNSNLVLVREGDVVKIQNGFCQVSFNLSQGTWDYANQKMFKIIRNAHMGVVLQDGVILSSRNASKREFRADPVGEDDFGLYQLVTFSCEADQHEARIHLHVKCYQAQPHILISMSMENFGDDSIYLAQASVINVSPSKDLIGGGLYLGSNPENCHVYLNTSSISSYGVQRVYNGFSMNQDNSIHLCYDGTIYDVESKQCIVFGFIDAKKWWSSI</sequence>
<dbReference type="AlphaFoldDB" id="A0A382J4P0"/>
<feature type="non-terminal residue" evidence="1">
    <location>
        <position position="218"/>
    </location>
</feature>
<proteinExistence type="predicted"/>
<gene>
    <name evidence="1" type="ORF">METZ01_LOCUS259710</name>
</gene>
<evidence type="ECO:0000313" key="1">
    <source>
        <dbReference type="EMBL" id="SVC06856.1"/>
    </source>
</evidence>
<accession>A0A382J4P0</accession>
<organism evidence="1">
    <name type="scientific">marine metagenome</name>
    <dbReference type="NCBI Taxonomy" id="408172"/>
    <lineage>
        <taxon>unclassified sequences</taxon>
        <taxon>metagenomes</taxon>
        <taxon>ecological metagenomes</taxon>
    </lineage>
</organism>
<dbReference type="EMBL" id="UINC01071724">
    <property type="protein sequence ID" value="SVC06856.1"/>
    <property type="molecule type" value="Genomic_DNA"/>
</dbReference>
<protein>
    <submittedName>
        <fullName evidence="1">Uncharacterized protein</fullName>
    </submittedName>
</protein>
<reference evidence="1" key="1">
    <citation type="submission" date="2018-05" db="EMBL/GenBank/DDBJ databases">
        <authorList>
            <person name="Lanie J.A."/>
            <person name="Ng W.-L."/>
            <person name="Kazmierczak K.M."/>
            <person name="Andrzejewski T.M."/>
            <person name="Davidsen T.M."/>
            <person name="Wayne K.J."/>
            <person name="Tettelin H."/>
            <person name="Glass J.I."/>
            <person name="Rusch D."/>
            <person name="Podicherti R."/>
            <person name="Tsui H.-C.T."/>
            <person name="Winkler M.E."/>
        </authorList>
    </citation>
    <scope>NUCLEOTIDE SEQUENCE</scope>
</reference>